<keyword evidence="2" id="KW-1185">Reference proteome</keyword>
<feature type="non-terminal residue" evidence="1">
    <location>
        <position position="130"/>
    </location>
</feature>
<protein>
    <submittedName>
        <fullName evidence="1">26950_t:CDS:1</fullName>
    </submittedName>
</protein>
<proteinExistence type="predicted"/>
<dbReference type="EMBL" id="CAJVQB010024446">
    <property type="protein sequence ID" value="CAG8804161.1"/>
    <property type="molecule type" value="Genomic_DNA"/>
</dbReference>
<reference evidence="1 2" key="1">
    <citation type="submission" date="2021-06" db="EMBL/GenBank/DDBJ databases">
        <authorList>
            <person name="Kallberg Y."/>
            <person name="Tangrot J."/>
            <person name="Rosling A."/>
        </authorList>
    </citation>
    <scope>NUCLEOTIDE SEQUENCE [LARGE SCALE GENOMIC DNA]</scope>
    <source>
        <strain evidence="1 2">120-4 pot B 10/14</strain>
    </source>
</reference>
<dbReference type="Proteomes" id="UP000789901">
    <property type="component" value="Unassembled WGS sequence"/>
</dbReference>
<accession>A0ABN7VX99</accession>
<evidence type="ECO:0000313" key="2">
    <source>
        <dbReference type="Proteomes" id="UP000789901"/>
    </source>
</evidence>
<gene>
    <name evidence="1" type="ORF">GMARGA_LOCUS23796</name>
</gene>
<comment type="caution">
    <text evidence="1">The sequence shown here is derived from an EMBL/GenBank/DDBJ whole genome shotgun (WGS) entry which is preliminary data.</text>
</comment>
<sequence length="130" mass="15640">MVEEINGLIKCIHTLLDREYWTLEVQDIYTDKFTVTKKQKDKRDIINGYINKRYNNFLDNTTRMIDSVLGRHMDVVTYDNIRTPSGIVTEAEEEATRHHFCSWTKLNPINQEKWKKWKQEYEPIKDINTE</sequence>
<name>A0ABN7VX99_GIGMA</name>
<evidence type="ECO:0000313" key="1">
    <source>
        <dbReference type="EMBL" id="CAG8804161.1"/>
    </source>
</evidence>
<organism evidence="1 2">
    <name type="scientific">Gigaspora margarita</name>
    <dbReference type="NCBI Taxonomy" id="4874"/>
    <lineage>
        <taxon>Eukaryota</taxon>
        <taxon>Fungi</taxon>
        <taxon>Fungi incertae sedis</taxon>
        <taxon>Mucoromycota</taxon>
        <taxon>Glomeromycotina</taxon>
        <taxon>Glomeromycetes</taxon>
        <taxon>Diversisporales</taxon>
        <taxon>Gigasporaceae</taxon>
        <taxon>Gigaspora</taxon>
    </lineage>
</organism>